<dbReference type="NCBIfam" id="TIGR00112">
    <property type="entry name" value="proC"/>
    <property type="match status" value="1"/>
</dbReference>
<keyword evidence="2 6" id="KW-0641">Proline biosynthesis</keyword>
<dbReference type="Gene3D" id="1.10.3730.10">
    <property type="entry name" value="ProC C-terminal domain-like"/>
    <property type="match status" value="1"/>
</dbReference>
<dbReference type="InterPro" id="IPR028939">
    <property type="entry name" value="P5C_Rdtase_cat_N"/>
</dbReference>
<dbReference type="PIRSF" id="PIRSF000193">
    <property type="entry name" value="Pyrrol-5-carb_rd"/>
    <property type="match status" value="1"/>
</dbReference>
<comment type="catalytic activity">
    <reaction evidence="6">
        <text>L-proline + NAD(+) = (S)-1-pyrroline-5-carboxylate + NADH + 2 H(+)</text>
        <dbReference type="Rhea" id="RHEA:14105"/>
        <dbReference type="ChEBI" id="CHEBI:15378"/>
        <dbReference type="ChEBI" id="CHEBI:17388"/>
        <dbReference type="ChEBI" id="CHEBI:57540"/>
        <dbReference type="ChEBI" id="CHEBI:57945"/>
        <dbReference type="ChEBI" id="CHEBI:60039"/>
        <dbReference type="EC" id="1.5.1.2"/>
    </reaction>
</comment>
<evidence type="ECO:0000313" key="11">
    <source>
        <dbReference type="EMBL" id="KSU85294.1"/>
    </source>
</evidence>
<evidence type="ECO:0000256" key="4">
    <source>
        <dbReference type="ARBA" id="ARBA00023002"/>
    </source>
</evidence>
<dbReference type="Pfam" id="PF14748">
    <property type="entry name" value="P5CR_dimer"/>
    <property type="match status" value="1"/>
</dbReference>
<dbReference type="OrthoDB" id="9805754at2"/>
<comment type="caution">
    <text evidence="11">The sequence shown here is derived from an EMBL/GenBank/DDBJ whole genome shotgun (WGS) entry which is preliminary data.</text>
</comment>
<dbReference type="GO" id="GO:0055129">
    <property type="term" value="P:L-proline biosynthetic process"/>
    <property type="evidence" value="ECO:0007669"/>
    <property type="project" value="UniProtKB-UniRule"/>
</dbReference>
<name>A0A0V8JE35_9BACL</name>
<evidence type="ECO:0000256" key="2">
    <source>
        <dbReference type="ARBA" id="ARBA00022650"/>
    </source>
</evidence>
<dbReference type="InterPro" id="IPR036291">
    <property type="entry name" value="NAD(P)-bd_dom_sf"/>
</dbReference>
<feature type="binding site" evidence="8">
    <location>
        <begin position="73"/>
        <end position="76"/>
    </location>
    <ligand>
        <name>NADP(+)</name>
        <dbReference type="ChEBI" id="CHEBI:58349"/>
    </ligand>
</feature>
<feature type="domain" description="Pyrroline-5-carboxylate reductase catalytic N-terminal" evidence="9">
    <location>
        <begin position="6"/>
        <end position="102"/>
    </location>
</feature>
<dbReference type="HAMAP" id="MF_01925">
    <property type="entry name" value="P5C_reductase"/>
    <property type="match status" value="1"/>
</dbReference>
<keyword evidence="3 6" id="KW-0521">NADP</keyword>
<reference evidence="11 12" key="1">
    <citation type="journal article" date="2014" name="Antonie Van Leeuwenhoek">
        <title>Fictibacillus enclensis sp. nov., isolated from marine sediment.</title>
        <authorList>
            <person name="Dastager S.G."/>
            <person name="Mawlankar R."/>
            <person name="Srinivasan K."/>
            <person name="Tang S.K."/>
            <person name="Lee J.C."/>
            <person name="Ramana V.V."/>
            <person name="Shouche Y.S."/>
        </authorList>
    </citation>
    <scope>NUCLEOTIDE SEQUENCE [LARGE SCALE GENOMIC DNA]</scope>
    <source>
        <strain evidence="11 12">NIO-1003</strain>
    </source>
</reference>
<dbReference type="GO" id="GO:0004735">
    <property type="term" value="F:pyrroline-5-carboxylate reductase activity"/>
    <property type="evidence" value="ECO:0007669"/>
    <property type="project" value="UniProtKB-UniRule"/>
</dbReference>
<evidence type="ECO:0000256" key="8">
    <source>
        <dbReference type="PIRSR" id="PIRSR000193-1"/>
    </source>
</evidence>
<comment type="pathway">
    <text evidence="6">Amino-acid biosynthesis; L-proline biosynthesis; L-proline from L-glutamate 5-semialdehyde: step 1/1.</text>
</comment>
<keyword evidence="12" id="KW-1185">Reference proteome</keyword>
<proteinExistence type="inferred from homology"/>
<sequence length="278" mass="30010">MLETKKVLFIGAGSMAEAIAAGMVTQDKLPASNITMTNKQNDERRIELMKKYKVGALPYHEAKIDEADVILLAMKPKDAESALLELAPHVNSNQIIMSVLAGISTSYMEELLPEGQPVIRVMPNTSSTIGESITAITGGNSVSMEHIELAKALFSAIGRVKVIDEEQMDVFTGIAGSGPAYIYYILEHIEKTAVAEGLDEDMAREIAAQTIFGASKMVLDTNADPETLRKRVTSPNGTTAAGLDALRENHAGQAFSEAILSAKKRSAEIRKEFEKVSV</sequence>
<gene>
    <name evidence="6" type="primary">proC</name>
    <name evidence="11" type="ORF">AS030_07245</name>
</gene>
<dbReference type="EC" id="1.5.1.2" evidence="6 7"/>
<feature type="binding site" evidence="8">
    <location>
        <begin position="10"/>
        <end position="15"/>
    </location>
    <ligand>
        <name>NADP(+)</name>
        <dbReference type="ChEBI" id="CHEBI:58349"/>
    </ligand>
</feature>
<comment type="similarity">
    <text evidence="1 6">Belongs to the pyrroline-5-carboxylate reductase family.</text>
</comment>
<evidence type="ECO:0000256" key="7">
    <source>
        <dbReference type="NCBIfam" id="TIGR00112"/>
    </source>
</evidence>
<dbReference type="InterPro" id="IPR008927">
    <property type="entry name" value="6-PGluconate_DH-like_C_sf"/>
</dbReference>
<feature type="domain" description="Pyrroline-5-carboxylate reductase dimerisation" evidence="10">
    <location>
        <begin position="165"/>
        <end position="268"/>
    </location>
</feature>
<comment type="subcellular location">
    <subcellularLocation>
        <location evidence="6">Cytoplasm</location>
    </subcellularLocation>
</comment>
<comment type="function">
    <text evidence="5 6">Catalyzes the reduction of 1-pyrroline-5-carboxylate (PCA) to L-proline.</text>
</comment>
<dbReference type="Pfam" id="PF03807">
    <property type="entry name" value="F420_oxidored"/>
    <property type="match status" value="1"/>
</dbReference>
<dbReference type="AlphaFoldDB" id="A0A0V8JE35"/>
<comment type="catalytic activity">
    <reaction evidence="6">
        <text>L-proline + NADP(+) = (S)-1-pyrroline-5-carboxylate + NADPH + 2 H(+)</text>
        <dbReference type="Rhea" id="RHEA:14109"/>
        <dbReference type="ChEBI" id="CHEBI:15378"/>
        <dbReference type="ChEBI" id="CHEBI:17388"/>
        <dbReference type="ChEBI" id="CHEBI:57783"/>
        <dbReference type="ChEBI" id="CHEBI:58349"/>
        <dbReference type="ChEBI" id="CHEBI:60039"/>
        <dbReference type="EC" id="1.5.1.2"/>
    </reaction>
</comment>
<dbReference type="InterPro" id="IPR029036">
    <property type="entry name" value="P5CR_dimer"/>
</dbReference>
<keyword evidence="4 6" id="KW-0560">Oxidoreductase</keyword>
<dbReference type="RefSeq" id="WP_061969954.1">
    <property type="nucleotide sequence ID" value="NZ_FMAV01000001.1"/>
</dbReference>
<evidence type="ECO:0000256" key="5">
    <source>
        <dbReference type="ARBA" id="ARBA00058118"/>
    </source>
</evidence>
<dbReference type="GO" id="GO:0005737">
    <property type="term" value="C:cytoplasm"/>
    <property type="evidence" value="ECO:0007669"/>
    <property type="project" value="UniProtKB-SubCell"/>
</dbReference>
<dbReference type="EMBL" id="LNQN01000001">
    <property type="protein sequence ID" value="KSU85294.1"/>
    <property type="molecule type" value="Genomic_DNA"/>
</dbReference>
<evidence type="ECO:0000313" key="12">
    <source>
        <dbReference type="Proteomes" id="UP000054099"/>
    </source>
</evidence>
<accession>A0A0V8JE35</accession>
<dbReference type="SUPFAM" id="SSF48179">
    <property type="entry name" value="6-phosphogluconate dehydrogenase C-terminal domain-like"/>
    <property type="match status" value="1"/>
</dbReference>
<dbReference type="Proteomes" id="UP000054099">
    <property type="component" value="Unassembled WGS sequence"/>
</dbReference>
<dbReference type="Gene3D" id="3.40.50.720">
    <property type="entry name" value="NAD(P)-binding Rossmann-like Domain"/>
    <property type="match status" value="1"/>
</dbReference>
<dbReference type="InterPro" id="IPR000304">
    <property type="entry name" value="Pyrroline-COOH_reductase"/>
</dbReference>
<keyword evidence="6" id="KW-0028">Amino-acid biosynthesis</keyword>
<organism evidence="11 12">
    <name type="scientific">Fictibacillus enclensis</name>
    <dbReference type="NCBI Taxonomy" id="1017270"/>
    <lineage>
        <taxon>Bacteria</taxon>
        <taxon>Bacillati</taxon>
        <taxon>Bacillota</taxon>
        <taxon>Bacilli</taxon>
        <taxon>Bacillales</taxon>
        <taxon>Fictibacillaceae</taxon>
        <taxon>Fictibacillus</taxon>
    </lineage>
</organism>
<dbReference type="FunFam" id="1.10.3730.10:FF:000001">
    <property type="entry name" value="Pyrroline-5-carboxylate reductase"/>
    <property type="match status" value="1"/>
</dbReference>
<evidence type="ECO:0000256" key="6">
    <source>
        <dbReference type="HAMAP-Rule" id="MF_01925"/>
    </source>
</evidence>
<dbReference type="UniPathway" id="UPA00098">
    <property type="reaction ID" value="UER00361"/>
</dbReference>
<keyword evidence="6" id="KW-0963">Cytoplasm</keyword>
<dbReference type="PANTHER" id="PTHR11645">
    <property type="entry name" value="PYRROLINE-5-CARBOXYLATE REDUCTASE"/>
    <property type="match status" value="1"/>
</dbReference>
<evidence type="ECO:0000259" key="10">
    <source>
        <dbReference type="Pfam" id="PF14748"/>
    </source>
</evidence>
<evidence type="ECO:0000256" key="1">
    <source>
        <dbReference type="ARBA" id="ARBA00005525"/>
    </source>
</evidence>
<evidence type="ECO:0000256" key="3">
    <source>
        <dbReference type="ARBA" id="ARBA00022857"/>
    </source>
</evidence>
<protein>
    <recommendedName>
        <fullName evidence="6 7">Pyrroline-5-carboxylate reductase</fullName>
        <shortName evidence="6">P5C reductase</shortName>
        <shortName evidence="6">P5CR</shortName>
        <ecNumber evidence="6 7">1.5.1.2</ecNumber>
    </recommendedName>
    <alternativeName>
        <fullName evidence="6">PCA reductase</fullName>
    </alternativeName>
</protein>
<dbReference type="SUPFAM" id="SSF51735">
    <property type="entry name" value="NAD(P)-binding Rossmann-fold domains"/>
    <property type="match status" value="1"/>
</dbReference>
<dbReference type="PANTHER" id="PTHR11645:SF49">
    <property type="entry name" value="PYRROLINE-5-CARBOXYLATE REDUCTASE 1"/>
    <property type="match status" value="1"/>
</dbReference>
<evidence type="ECO:0000259" key="9">
    <source>
        <dbReference type="Pfam" id="PF03807"/>
    </source>
</evidence>